<keyword evidence="3" id="KW-1185">Reference proteome</keyword>
<accession>A0A9X4YB45</accession>
<dbReference type="PROSITE" id="PS50088">
    <property type="entry name" value="ANK_REPEAT"/>
    <property type="match status" value="1"/>
</dbReference>
<evidence type="ECO:0008006" key="4">
    <source>
        <dbReference type="Google" id="ProtNLM"/>
    </source>
</evidence>
<evidence type="ECO:0000313" key="3">
    <source>
        <dbReference type="Proteomes" id="UP000460751"/>
    </source>
</evidence>
<sequence>MKWLSSIAGLLIVGLLGYSGLSFYVLQASSPDTNASCAIGDSGTHIPQFACRWYLEHQLTSKRESGDAQSVLHLAIGAYPTDPEQAQEIMELALSEGAQINDFSPVTGYPPLHEAVLLNEPRLAEFLLQRGADPEIEDQNKEVTARELLSAIEERNPEKDLSRMVTLLQEERE</sequence>
<dbReference type="SMART" id="SM00248">
    <property type="entry name" value="ANK"/>
    <property type="match status" value="2"/>
</dbReference>
<name>A0A9X4YB45_9GAMM</name>
<dbReference type="Gene3D" id="1.25.40.20">
    <property type="entry name" value="Ankyrin repeat-containing domain"/>
    <property type="match status" value="1"/>
</dbReference>
<gene>
    <name evidence="2" type="ORF">GLW01_06845</name>
</gene>
<dbReference type="OrthoDB" id="6261647at2"/>
<reference evidence="2 3" key="1">
    <citation type="submission" date="2019-11" db="EMBL/GenBank/DDBJ databases">
        <title>Genome sequences of 17 halophilic strains isolated from different environments.</title>
        <authorList>
            <person name="Furrow R.E."/>
        </authorList>
    </citation>
    <scope>NUCLEOTIDE SEQUENCE [LARGE SCALE GENOMIC DNA]</scope>
    <source>
        <strain evidence="2 3">22507_15_FS</strain>
    </source>
</reference>
<dbReference type="RefSeq" id="WP_160898595.1">
    <property type="nucleotide sequence ID" value="NZ_WMEX01000003.1"/>
</dbReference>
<proteinExistence type="predicted"/>
<dbReference type="AlphaFoldDB" id="A0A9X4YB45"/>
<dbReference type="SUPFAM" id="SSF48403">
    <property type="entry name" value="Ankyrin repeat"/>
    <property type="match status" value="1"/>
</dbReference>
<dbReference type="Pfam" id="PF00023">
    <property type="entry name" value="Ank"/>
    <property type="match status" value="1"/>
</dbReference>
<evidence type="ECO:0000256" key="1">
    <source>
        <dbReference type="PROSITE-ProRule" id="PRU00023"/>
    </source>
</evidence>
<dbReference type="PROSITE" id="PS50297">
    <property type="entry name" value="ANK_REP_REGION"/>
    <property type="match status" value="1"/>
</dbReference>
<dbReference type="EMBL" id="WMEX01000003">
    <property type="protein sequence ID" value="MYL26511.1"/>
    <property type="molecule type" value="Genomic_DNA"/>
</dbReference>
<dbReference type="InterPro" id="IPR002110">
    <property type="entry name" value="Ankyrin_rpt"/>
</dbReference>
<organism evidence="2 3">
    <name type="scientific">Vreelandella halophila</name>
    <dbReference type="NCBI Taxonomy" id="86177"/>
    <lineage>
        <taxon>Bacteria</taxon>
        <taxon>Pseudomonadati</taxon>
        <taxon>Pseudomonadota</taxon>
        <taxon>Gammaproteobacteria</taxon>
        <taxon>Oceanospirillales</taxon>
        <taxon>Halomonadaceae</taxon>
        <taxon>Vreelandella</taxon>
    </lineage>
</organism>
<dbReference type="Proteomes" id="UP000460751">
    <property type="component" value="Unassembled WGS sequence"/>
</dbReference>
<evidence type="ECO:0000313" key="2">
    <source>
        <dbReference type="EMBL" id="MYL26511.1"/>
    </source>
</evidence>
<feature type="repeat" description="ANK" evidence="1">
    <location>
        <begin position="107"/>
        <end position="139"/>
    </location>
</feature>
<comment type="caution">
    <text evidence="2">The sequence shown here is derived from an EMBL/GenBank/DDBJ whole genome shotgun (WGS) entry which is preliminary data.</text>
</comment>
<keyword evidence="1" id="KW-0040">ANK repeat</keyword>
<dbReference type="InterPro" id="IPR036770">
    <property type="entry name" value="Ankyrin_rpt-contain_sf"/>
</dbReference>
<protein>
    <recommendedName>
        <fullName evidence="4">Ankyrin repeat domain-containing protein</fullName>
    </recommendedName>
</protein>